<dbReference type="Gene3D" id="1.25.40.20">
    <property type="entry name" value="Ankyrin repeat-containing domain"/>
    <property type="match status" value="1"/>
</dbReference>
<name>A0A7S0XK39_9STRA</name>
<feature type="region of interest" description="Disordered" evidence="1">
    <location>
        <begin position="226"/>
        <end position="247"/>
    </location>
</feature>
<protein>
    <submittedName>
        <fullName evidence="2">Uncharacterized protein</fullName>
    </submittedName>
</protein>
<organism evidence="2">
    <name type="scientific">Pseudo-nitzschia delicatissima</name>
    <dbReference type="NCBI Taxonomy" id="44447"/>
    <lineage>
        <taxon>Eukaryota</taxon>
        <taxon>Sar</taxon>
        <taxon>Stramenopiles</taxon>
        <taxon>Ochrophyta</taxon>
        <taxon>Bacillariophyta</taxon>
        <taxon>Bacillariophyceae</taxon>
        <taxon>Bacillariophycidae</taxon>
        <taxon>Bacillariales</taxon>
        <taxon>Bacillariaceae</taxon>
        <taxon>Pseudo-nitzschia</taxon>
    </lineage>
</organism>
<dbReference type="EMBL" id="HBFG01000754">
    <property type="protein sequence ID" value="CAD8729087.1"/>
    <property type="molecule type" value="Transcribed_RNA"/>
</dbReference>
<proteinExistence type="predicted"/>
<dbReference type="AlphaFoldDB" id="A0A7S0XK39"/>
<dbReference type="InterPro" id="IPR036770">
    <property type="entry name" value="Ankyrin_rpt-contain_sf"/>
</dbReference>
<feature type="region of interest" description="Disordered" evidence="1">
    <location>
        <begin position="1"/>
        <end position="38"/>
    </location>
</feature>
<reference evidence="2" key="1">
    <citation type="submission" date="2021-01" db="EMBL/GenBank/DDBJ databases">
        <authorList>
            <person name="Corre E."/>
            <person name="Pelletier E."/>
            <person name="Niang G."/>
            <person name="Scheremetjew M."/>
            <person name="Finn R."/>
            <person name="Kale V."/>
            <person name="Holt S."/>
            <person name="Cochrane G."/>
            <person name="Meng A."/>
            <person name="Brown T."/>
            <person name="Cohen L."/>
        </authorList>
    </citation>
    <scope>NUCLEOTIDE SEQUENCE</scope>
    <source>
        <strain evidence="2">B596</strain>
    </source>
</reference>
<accession>A0A7S0XK39</accession>
<evidence type="ECO:0000313" key="2">
    <source>
        <dbReference type="EMBL" id="CAD8729087.1"/>
    </source>
</evidence>
<sequence>MNEDNPRDTKRRKTNGVANDHPSRRVLNSTMDGKERSEFGLPEVKVKLLDPYEQYKMEKLGAGGKPPSRHDKEFREEYDHLGRKLDFDDHSFHQEYLQVFVDGLPLHKNGLNSESEFHLSVQLVPRRTGDFHGICDGISADLADVGLTLFTNNGHPRVECLENALVNNDTRKPLLYISFFTLPRHYRSTSSTVGALILKEVLKLFKDEYSVAIYIPSFRAQYDAEEEAEGRRERHNHRPPGVEPTDEEILAEKKRDERYRELTHLDMRQFFRVGFRQVDDAIVLSQNRNSYLFITPQNARESILTEQQALDTPIASPPPPPKPMIGLPKKLFSLMKETCSLYTKSKQEFAAIPMALSLLNDLVKSTSDATKDLLSQCETDEDRLGVILDSHAFHVCAANENLSFIKMLLNLLPEPRTQNTMAMNHLDMDGFTPLMVCARRISGNDMANRRVAQESRIFLESIISLGADKNVLHPQTGLSALGCFREGRERENAIKDIFGFFLGPQQEVHVGGEVSRIETVLEPDAGPTGADDAVLSQRFSNDFGQELEEEDNDDY</sequence>
<gene>
    <name evidence="2" type="ORF">PDEL0327_LOCUS580</name>
</gene>
<evidence type="ECO:0000256" key="1">
    <source>
        <dbReference type="SAM" id="MobiDB-lite"/>
    </source>
</evidence>